<keyword evidence="2" id="KW-1185">Reference proteome</keyword>
<accession>A0A8D0E9M4</accession>
<proteinExistence type="predicted"/>
<organism evidence="1 2">
    <name type="scientific">Salvator merianae</name>
    <name type="common">Argentine black and white tegu</name>
    <name type="synonym">Tupinambis merianae</name>
    <dbReference type="NCBI Taxonomy" id="96440"/>
    <lineage>
        <taxon>Eukaryota</taxon>
        <taxon>Metazoa</taxon>
        <taxon>Chordata</taxon>
        <taxon>Craniata</taxon>
        <taxon>Vertebrata</taxon>
        <taxon>Euteleostomi</taxon>
        <taxon>Lepidosauria</taxon>
        <taxon>Squamata</taxon>
        <taxon>Bifurcata</taxon>
        <taxon>Unidentata</taxon>
        <taxon>Episquamata</taxon>
        <taxon>Laterata</taxon>
        <taxon>Teiioidea</taxon>
        <taxon>Teiidae</taxon>
        <taxon>Salvator</taxon>
    </lineage>
</organism>
<dbReference type="Proteomes" id="UP000694421">
    <property type="component" value="Unplaced"/>
</dbReference>
<evidence type="ECO:0000313" key="2">
    <source>
        <dbReference type="Proteomes" id="UP000694421"/>
    </source>
</evidence>
<name>A0A8D0E9M4_SALMN</name>
<reference evidence="1" key="1">
    <citation type="submission" date="2025-08" db="UniProtKB">
        <authorList>
            <consortium name="Ensembl"/>
        </authorList>
    </citation>
    <scope>IDENTIFICATION</scope>
</reference>
<protein>
    <submittedName>
        <fullName evidence="1">Uncharacterized protein</fullName>
    </submittedName>
</protein>
<evidence type="ECO:0000313" key="1">
    <source>
        <dbReference type="Ensembl" id="ENSSMRP00000028138.1"/>
    </source>
</evidence>
<dbReference type="Ensembl" id="ENSSMRT00000032830.1">
    <property type="protein sequence ID" value="ENSSMRP00000028138.1"/>
    <property type="gene ID" value="ENSSMRG00000021646.1"/>
</dbReference>
<dbReference type="AlphaFoldDB" id="A0A8D0E9M4"/>
<reference evidence="1" key="2">
    <citation type="submission" date="2025-09" db="UniProtKB">
        <authorList>
            <consortium name="Ensembl"/>
        </authorList>
    </citation>
    <scope>IDENTIFICATION</scope>
</reference>
<sequence length="108" mass="13471">MVPETWHEIINLKQKWQRSTQMKQSYTKPIYRWYRTPYDIARVIKSQHTTSWRGCQSYPTYFHMWWECEEVDMFWKMIHQELRKVFKTTIPLDPHAYILHDFTSVQVK</sequence>